<dbReference type="EMBL" id="LAZR01002541">
    <property type="protein sequence ID" value="KKN28701.1"/>
    <property type="molecule type" value="Genomic_DNA"/>
</dbReference>
<feature type="domain" description="GHMP kinase N-terminal" evidence="6">
    <location>
        <begin position="79"/>
        <end position="161"/>
    </location>
</feature>
<sequence length="332" mass="36673">MSNVIFSRAPVRICDIGGWTDTWFYPEGAVLNFCVGLYTSVKIYPLSFDKVQITSKNLNIKTEIKNLNKIVYDGRLDLLKAAIKRMNVKEGMDILVKSDVPPGCGTGTSASVAVALIAALARYLKINLEPDDIADLAHKLEVEELELESGVQDQYAAANGGINFMEIAYPSVKITPLNLNKKKISDIEDNMILVFLDSRSSSDMHKAVINNYKKGDNSTLTSFEIMKNCAYDMKKTLFSGDLLDIGRIMNRNWKAQKKLHNLMSNRIIEKAEKLANNNGALGFKLNGAGGGGSASILADKGKTSFLKKKLVQKGFQILPFKFDFLGVQTWTA</sequence>
<comment type="caution">
    <text evidence="8">The sequence shown here is derived from an EMBL/GenBank/DDBJ whole genome shotgun (WGS) entry which is preliminary data.</text>
</comment>
<evidence type="ECO:0000256" key="2">
    <source>
        <dbReference type="ARBA" id="ARBA00022741"/>
    </source>
</evidence>
<evidence type="ECO:0000256" key="5">
    <source>
        <dbReference type="ARBA" id="ARBA00038121"/>
    </source>
</evidence>
<comment type="similarity">
    <text evidence="5">Belongs to the GHMP kinase family.</text>
</comment>
<dbReference type="PANTHER" id="PTHR32463:SF0">
    <property type="entry name" value="L-FUCOSE KINASE"/>
    <property type="match status" value="1"/>
</dbReference>
<evidence type="ECO:0000256" key="4">
    <source>
        <dbReference type="ARBA" id="ARBA00022840"/>
    </source>
</evidence>
<evidence type="ECO:0000256" key="1">
    <source>
        <dbReference type="ARBA" id="ARBA00022679"/>
    </source>
</evidence>
<keyword evidence="1" id="KW-0808">Transferase</keyword>
<dbReference type="GO" id="GO:0050201">
    <property type="term" value="F:fucokinase activity"/>
    <property type="evidence" value="ECO:0007669"/>
    <property type="project" value="TreeGrafter"/>
</dbReference>
<dbReference type="AlphaFoldDB" id="A0A0F9RUU4"/>
<dbReference type="SUPFAM" id="SSF54211">
    <property type="entry name" value="Ribosomal protein S5 domain 2-like"/>
    <property type="match status" value="1"/>
</dbReference>
<evidence type="ECO:0008006" key="9">
    <source>
        <dbReference type="Google" id="ProtNLM"/>
    </source>
</evidence>
<keyword evidence="4" id="KW-0067">ATP-binding</keyword>
<dbReference type="Pfam" id="PF08544">
    <property type="entry name" value="GHMP_kinases_C"/>
    <property type="match status" value="1"/>
</dbReference>
<name>A0A0F9RUU4_9ZZZZ</name>
<dbReference type="PIRSF" id="PIRSF036406">
    <property type="entry name" value="Hept_kin"/>
    <property type="match status" value="1"/>
</dbReference>
<evidence type="ECO:0000259" key="6">
    <source>
        <dbReference type="Pfam" id="PF00288"/>
    </source>
</evidence>
<dbReference type="InterPro" id="IPR014606">
    <property type="entry name" value="Heptose_7-P_kinase"/>
</dbReference>
<dbReference type="InterPro" id="IPR036554">
    <property type="entry name" value="GHMP_kinase_C_sf"/>
</dbReference>
<keyword evidence="2" id="KW-0547">Nucleotide-binding</keyword>
<protein>
    <recommendedName>
        <fullName evidence="9">GHMP kinase N-terminal domain-containing protein</fullName>
    </recommendedName>
</protein>
<reference evidence="8" key="1">
    <citation type="journal article" date="2015" name="Nature">
        <title>Complex archaea that bridge the gap between prokaryotes and eukaryotes.</title>
        <authorList>
            <person name="Spang A."/>
            <person name="Saw J.H."/>
            <person name="Jorgensen S.L."/>
            <person name="Zaremba-Niedzwiedzka K."/>
            <person name="Martijn J."/>
            <person name="Lind A.E."/>
            <person name="van Eijk R."/>
            <person name="Schleper C."/>
            <person name="Guy L."/>
            <person name="Ettema T.J."/>
        </authorList>
    </citation>
    <scope>NUCLEOTIDE SEQUENCE</scope>
</reference>
<dbReference type="GO" id="GO:0005524">
    <property type="term" value="F:ATP binding"/>
    <property type="evidence" value="ECO:0007669"/>
    <property type="project" value="UniProtKB-KW"/>
</dbReference>
<dbReference type="InterPro" id="IPR052203">
    <property type="entry name" value="GHMP_Kinase-Related"/>
</dbReference>
<dbReference type="InterPro" id="IPR001174">
    <property type="entry name" value="HddA/FKP"/>
</dbReference>
<dbReference type="Pfam" id="PF00288">
    <property type="entry name" value="GHMP_kinases_N"/>
    <property type="match status" value="1"/>
</dbReference>
<accession>A0A0F9RUU4</accession>
<dbReference type="Gene3D" id="3.30.230.120">
    <property type="match status" value="1"/>
</dbReference>
<feature type="domain" description="GHMP kinase C-terminal" evidence="7">
    <location>
        <begin position="234"/>
        <end position="310"/>
    </location>
</feature>
<dbReference type="InterPro" id="IPR006204">
    <property type="entry name" value="GHMP_kinase_N_dom"/>
</dbReference>
<evidence type="ECO:0000256" key="3">
    <source>
        <dbReference type="ARBA" id="ARBA00022777"/>
    </source>
</evidence>
<evidence type="ECO:0000259" key="7">
    <source>
        <dbReference type="Pfam" id="PF08544"/>
    </source>
</evidence>
<keyword evidence="3" id="KW-0418">Kinase</keyword>
<dbReference type="PRINTS" id="PR00960">
    <property type="entry name" value="LMBPPROTEIN"/>
</dbReference>
<dbReference type="PANTHER" id="PTHR32463">
    <property type="entry name" value="L-FUCOSE KINASE"/>
    <property type="match status" value="1"/>
</dbReference>
<organism evidence="8">
    <name type="scientific">marine sediment metagenome</name>
    <dbReference type="NCBI Taxonomy" id="412755"/>
    <lineage>
        <taxon>unclassified sequences</taxon>
        <taxon>metagenomes</taxon>
        <taxon>ecological metagenomes</taxon>
    </lineage>
</organism>
<evidence type="ECO:0000313" key="8">
    <source>
        <dbReference type="EMBL" id="KKN28701.1"/>
    </source>
</evidence>
<dbReference type="InterPro" id="IPR020568">
    <property type="entry name" value="Ribosomal_Su5_D2-typ_SF"/>
</dbReference>
<proteinExistence type="inferred from homology"/>
<dbReference type="InterPro" id="IPR013750">
    <property type="entry name" value="GHMP_kinase_C_dom"/>
</dbReference>
<gene>
    <name evidence="8" type="ORF">LCGC14_0851590</name>
</gene>
<dbReference type="SUPFAM" id="SSF55060">
    <property type="entry name" value="GHMP Kinase, C-terminal domain"/>
    <property type="match status" value="1"/>
</dbReference>
<dbReference type="GO" id="GO:0042352">
    <property type="term" value="P:GDP-L-fucose salvage"/>
    <property type="evidence" value="ECO:0007669"/>
    <property type="project" value="TreeGrafter"/>
</dbReference>